<dbReference type="AlphaFoldDB" id="A0A0G4ENE4"/>
<dbReference type="Pfam" id="PF13520">
    <property type="entry name" value="AA_permease_2"/>
    <property type="match status" value="1"/>
</dbReference>
<organism evidence="7 8">
    <name type="scientific">Vitrella brassicaformis (strain CCMP3155)</name>
    <dbReference type="NCBI Taxonomy" id="1169540"/>
    <lineage>
        <taxon>Eukaryota</taxon>
        <taxon>Sar</taxon>
        <taxon>Alveolata</taxon>
        <taxon>Colpodellida</taxon>
        <taxon>Vitrellaceae</taxon>
        <taxon>Vitrella</taxon>
    </lineage>
</organism>
<accession>A0A0G4ENE4</accession>
<feature type="transmembrane region" description="Helical" evidence="6">
    <location>
        <begin position="100"/>
        <end position="120"/>
    </location>
</feature>
<dbReference type="PANTHER" id="PTHR43243">
    <property type="entry name" value="INNER MEMBRANE TRANSPORTER YGJI-RELATED"/>
    <property type="match status" value="1"/>
</dbReference>
<feature type="compositionally biased region" description="Polar residues" evidence="5">
    <location>
        <begin position="616"/>
        <end position="626"/>
    </location>
</feature>
<dbReference type="InParanoid" id="A0A0G4ENE4"/>
<dbReference type="OrthoDB" id="1718410at2759"/>
<keyword evidence="4 6" id="KW-0472">Membrane</keyword>
<feature type="transmembrane region" description="Helical" evidence="6">
    <location>
        <begin position="568"/>
        <end position="587"/>
    </location>
</feature>
<feature type="compositionally biased region" description="Pro residues" evidence="5">
    <location>
        <begin position="631"/>
        <end position="649"/>
    </location>
</feature>
<dbReference type="GO" id="GO:0015171">
    <property type="term" value="F:amino acid transmembrane transporter activity"/>
    <property type="evidence" value="ECO:0007669"/>
    <property type="project" value="TreeGrafter"/>
</dbReference>
<evidence type="ECO:0000256" key="3">
    <source>
        <dbReference type="ARBA" id="ARBA00022989"/>
    </source>
</evidence>
<feature type="transmembrane region" description="Helical" evidence="6">
    <location>
        <begin position="509"/>
        <end position="529"/>
    </location>
</feature>
<feature type="compositionally biased region" description="Polar residues" evidence="5">
    <location>
        <begin position="895"/>
        <end position="904"/>
    </location>
</feature>
<evidence type="ECO:0000313" key="8">
    <source>
        <dbReference type="Proteomes" id="UP000041254"/>
    </source>
</evidence>
<keyword evidence="3 6" id="KW-1133">Transmembrane helix</keyword>
<dbReference type="Proteomes" id="UP000041254">
    <property type="component" value="Unassembled WGS sequence"/>
</dbReference>
<evidence type="ECO:0000313" key="7">
    <source>
        <dbReference type="EMBL" id="CEL98924.1"/>
    </source>
</evidence>
<feature type="region of interest" description="Disordered" evidence="5">
    <location>
        <begin position="614"/>
        <end position="649"/>
    </location>
</feature>
<dbReference type="PANTHER" id="PTHR43243:SF11">
    <property type="entry name" value="AMINO ACID PERMEASE_ SLC12A DOMAIN-CONTAINING PROTEIN"/>
    <property type="match status" value="1"/>
</dbReference>
<dbReference type="EMBL" id="CDMY01000275">
    <property type="protein sequence ID" value="CEL98924.1"/>
    <property type="molecule type" value="Genomic_DNA"/>
</dbReference>
<evidence type="ECO:0000256" key="4">
    <source>
        <dbReference type="ARBA" id="ARBA00023136"/>
    </source>
</evidence>
<feature type="compositionally biased region" description="Polar residues" evidence="5">
    <location>
        <begin position="842"/>
        <end position="853"/>
    </location>
</feature>
<proteinExistence type="predicted"/>
<reference evidence="7 8" key="1">
    <citation type="submission" date="2014-11" db="EMBL/GenBank/DDBJ databases">
        <authorList>
            <person name="Zhu J."/>
            <person name="Qi W."/>
            <person name="Song R."/>
        </authorList>
    </citation>
    <scope>NUCLEOTIDE SEQUENCE [LARGE SCALE GENOMIC DNA]</scope>
</reference>
<feature type="transmembrane region" description="Helical" evidence="6">
    <location>
        <begin position="541"/>
        <end position="562"/>
    </location>
</feature>
<protein>
    <submittedName>
        <fullName evidence="7">Uncharacterized protein</fullName>
    </submittedName>
</protein>
<feature type="transmembrane region" description="Helical" evidence="6">
    <location>
        <begin position="218"/>
        <end position="244"/>
    </location>
</feature>
<feature type="transmembrane region" description="Helical" evidence="6">
    <location>
        <begin position="147"/>
        <end position="173"/>
    </location>
</feature>
<feature type="transmembrane region" description="Helical" evidence="6">
    <location>
        <begin position="430"/>
        <end position="452"/>
    </location>
</feature>
<name>A0A0G4ENE4_VITBC</name>
<feature type="transmembrane region" description="Helical" evidence="6">
    <location>
        <begin position="194"/>
        <end position="212"/>
    </location>
</feature>
<evidence type="ECO:0000256" key="2">
    <source>
        <dbReference type="ARBA" id="ARBA00022692"/>
    </source>
</evidence>
<keyword evidence="2 6" id="KW-0812">Transmembrane</keyword>
<dbReference type="OMA" id="MNEQTET"/>
<feature type="transmembrane region" description="Helical" evidence="6">
    <location>
        <begin position="346"/>
        <end position="367"/>
    </location>
</feature>
<feature type="region of interest" description="Disordered" evidence="5">
    <location>
        <begin position="873"/>
        <end position="973"/>
    </location>
</feature>
<feature type="transmembrane region" description="Helical" evidence="6">
    <location>
        <begin position="485"/>
        <end position="503"/>
    </location>
</feature>
<evidence type="ECO:0000256" key="5">
    <source>
        <dbReference type="SAM" id="MobiDB-lite"/>
    </source>
</evidence>
<comment type="subcellular location">
    <subcellularLocation>
        <location evidence="1">Membrane</location>
        <topology evidence="1">Multi-pass membrane protein</topology>
    </subcellularLocation>
</comment>
<feature type="region of interest" description="Disordered" evidence="5">
    <location>
        <begin position="1"/>
        <end position="23"/>
    </location>
</feature>
<sequence>MRRQDYAALPTDGTMGPAPPSKAEVNTQRFIDSCRLEYESEEWSFPGWGSQYTLNTGIKGMSFYERDVALGELEATAICGNDITSSCFYATGELIKESGMLAPICSLFAALTLLLFRFIYGEVVMALPLNGGVYNCLLNSSQKSTASVAACLTILSYIATGVVSAVSAVNYLVGALASPGGNALGIVLDESFNVVPIAIAILAVFAILQLIGLKESSFVAVLLFIAHLTVLAVLTTWAISFLVAHGPQPIWNTIKHNFAVHMKLIRARYFVDEALLKLENEEEGLGGGTPGQLGAVEGPLGTWGMWSRALAAGFSAAMLGTSGFETSANFVEDQKAGVFPLTLRNMWALVSVINPVLSTLTIIIMPLDHLLVSSVAMPPMPLGGPGGGERAGEVAVTLRLLAESTRSDTPHKKAYTYAVAMLADRLGGPWLRLVIAFDAMLVLSGSVLTSYVGVTGLIDRMACDGCLPEWFLEVNPWRGTAHWSILFFFAVCSSMCLVCNGEIDSLAAIYSIAFLLVMCLFAGAGLYLKISRPNLQRPQRYSAWVFVWGFILVAIAFVAVQLEHPRELSLFFFYWFIVVVLVMATFYRTRVAKVIIQLLGFALGRTDVAHSRHSSQRASFGSTSALLDSPQPEPITPPPSPPPPPPPPSTSLLSCMYQSVRCCATCFYAPRSALVTLHDALVVYVQKCRSRSVIFFAKTADLAVLNKAIMYIMANEEARWVRVCHCFLYTETVPKNMGEYVAILDAVYPKIRIDCVFVRGRFGHDVITFLTRELGVTPNNMFISCPTSNFKHRLESLGGVRVILGSDPHPLPKYADPFLSPPLLNTVRRRHTTMTTHAGGRLSTTHSALTDQSPRPARARWGGIPRAHAAFERRAQSVDVGGWGSGGTGDMSGRASRQQPQIQRSGLAAIAEGQQQGEEPARSRSVPPQEGERGVEGTDGEGSAPASATVSPREGDPLLDQGDDQGAVRLRIH</sequence>
<evidence type="ECO:0000256" key="6">
    <source>
        <dbReference type="SAM" id="Phobius"/>
    </source>
</evidence>
<feature type="region of interest" description="Disordered" evidence="5">
    <location>
        <begin position="838"/>
        <end position="860"/>
    </location>
</feature>
<evidence type="ECO:0000256" key="1">
    <source>
        <dbReference type="ARBA" id="ARBA00004141"/>
    </source>
</evidence>
<dbReference type="Gene3D" id="1.20.1740.10">
    <property type="entry name" value="Amino acid/polyamine transporter I"/>
    <property type="match status" value="1"/>
</dbReference>
<dbReference type="STRING" id="1169540.A0A0G4ENE4"/>
<dbReference type="VEuPathDB" id="CryptoDB:Vbra_2796"/>
<dbReference type="GO" id="GO:0016020">
    <property type="term" value="C:membrane"/>
    <property type="evidence" value="ECO:0007669"/>
    <property type="project" value="UniProtKB-SubCell"/>
</dbReference>
<gene>
    <name evidence="7" type="ORF">Vbra_2796</name>
</gene>
<dbReference type="InterPro" id="IPR002293">
    <property type="entry name" value="AA/rel_permease1"/>
</dbReference>
<feature type="compositionally biased region" description="Gly residues" evidence="5">
    <location>
        <begin position="881"/>
        <end position="890"/>
    </location>
</feature>
<keyword evidence="8" id="KW-1185">Reference proteome</keyword>